<evidence type="ECO:0000313" key="2">
    <source>
        <dbReference type="Proteomes" id="UP000623467"/>
    </source>
</evidence>
<comment type="caution">
    <text evidence="1">The sequence shown here is derived from an EMBL/GenBank/DDBJ whole genome shotgun (WGS) entry which is preliminary data.</text>
</comment>
<protein>
    <submittedName>
        <fullName evidence="1">F-box domain-containing protein</fullName>
    </submittedName>
</protein>
<dbReference type="AlphaFoldDB" id="A0A8H6YHK8"/>
<proteinExistence type="predicted"/>
<keyword evidence="2" id="KW-1185">Reference proteome</keyword>
<evidence type="ECO:0000313" key="1">
    <source>
        <dbReference type="EMBL" id="KAF7361368.1"/>
    </source>
</evidence>
<gene>
    <name evidence="1" type="ORF">MSAN_01169500</name>
</gene>
<dbReference type="Proteomes" id="UP000623467">
    <property type="component" value="Unassembled WGS sequence"/>
</dbReference>
<organism evidence="1 2">
    <name type="scientific">Mycena sanguinolenta</name>
    <dbReference type="NCBI Taxonomy" id="230812"/>
    <lineage>
        <taxon>Eukaryota</taxon>
        <taxon>Fungi</taxon>
        <taxon>Dikarya</taxon>
        <taxon>Basidiomycota</taxon>
        <taxon>Agaricomycotina</taxon>
        <taxon>Agaricomycetes</taxon>
        <taxon>Agaricomycetidae</taxon>
        <taxon>Agaricales</taxon>
        <taxon>Marasmiineae</taxon>
        <taxon>Mycenaceae</taxon>
        <taxon>Mycena</taxon>
    </lineage>
</organism>
<accession>A0A8H6YHK8</accession>
<sequence length="444" mass="49103">MNSNPAVTLLPYDILHDLFILCTKDAIQSGDFYLPVVLSHVSSSWRFTALTMPVLWSSIYTSSPNSEPAHQRSAAYFERSQGTNVNVWVRVPQAPNLDASDPEFALLARNAHRIVTLGLLCADMDQMPTLLGCLQVAMPALQLLRVVVRSRATEFTLRLTPGGSTLPAIPFRLPAIDGGIQWSNWSAAGLTHLSLNGLTRKARPSMESLWHMLDSCKATLQTFEFKGWAPSWTAGNSVLTPVDLPMLRYLELFWMDDISALAGLISAPDLRCLVLTDGMVITNPYSSEDDPEDFSDCNVSRLLRYLGPCCRGLEDLTLNGVHNCSRSDVDRFFATMSACESIVLCAVDGAVMDALFQPECRFRLPSDVVLPRLRYLSVTDTIPSDLGRFLLRHKSLDVAPLQSVYLTAEQVAEAYHPTRSFLGAILDMCVDDGLRVSSSQRLLQ</sequence>
<name>A0A8H6YHK8_9AGAR</name>
<dbReference type="EMBL" id="JACAZH010000008">
    <property type="protein sequence ID" value="KAF7361368.1"/>
    <property type="molecule type" value="Genomic_DNA"/>
</dbReference>
<dbReference type="OrthoDB" id="3018182at2759"/>
<reference evidence="1" key="1">
    <citation type="submission" date="2020-05" db="EMBL/GenBank/DDBJ databases">
        <title>Mycena genomes resolve the evolution of fungal bioluminescence.</title>
        <authorList>
            <person name="Tsai I.J."/>
        </authorList>
    </citation>
    <scope>NUCLEOTIDE SEQUENCE</scope>
    <source>
        <strain evidence="1">160909Yilan</strain>
    </source>
</reference>